<proteinExistence type="predicted"/>
<dbReference type="InterPro" id="IPR000182">
    <property type="entry name" value="GNAT_dom"/>
</dbReference>
<dbReference type="PROSITE" id="PS51186">
    <property type="entry name" value="GNAT"/>
    <property type="match status" value="1"/>
</dbReference>
<organism evidence="4 5">
    <name type="scientific">Lentinula aff. detonsa</name>
    <dbReference type="NCBI Taxonomy" id="2804958"/>
    <lineage>
        <taxon>Eukaryota</taxon>
        <taxon>Fungi</taxon>
        <taxon>Dikarya</taxon>
        <taxon>Basidiomycota</taxon>
        <taxon>Agaricomycotina</taxon>
        <taxon>Agaricomycetes</taxon>
        <taxon>Agaricomycetidae</taxon>
        <taxon>Agaricales</taxon>
        <taxon>Marasmiineae</taxon>
        <taxon>Omphalotaceae</taxon>
        <taxon>Lentinula</taxon>
    </lineage>
</organism>
<gene>
    <name evidence="4" type="ORF">GGU10DRAFT_115708</name>
</gene>
<dbReference type="GO" id="GO:0008080">
    <property type="term" value="F:N-acetyltransferase activity"/>
    <property type="evidence" value="ECO:0007669"/>
    <property type="project" value="InterPro"/>
</dbReference>
<keyword evidence="5" id="KW-1185">Reference proteome</keyword>
<dbReference type="InterPro" id="IPR016181">
    <property type="entry name" value="Acyl_CoA_acyltransferase"/>
</dbReference>
<keyword evidence="1" id="KW-0808">Transferase</keyword>
<dbReference type="EMBL" id="MU793575">
    <property type="protein sequence ID" value="KAJ3781303.1"/>
    <property type="molecule type" value="Genomic_DNA"/>
</dbReference>
<dbReference type="PANTHER" id="PTHR13947:SF37">
    <property type="entry name" value="LD18367P"/>
    <property type="match status" value="1"/>
</dbReference>
<dbReference type="PANTHER" id="PTHR13947">
    <property type="entry name" value="GNAT FAMILY N-ACETYLTRANSFERASE"/>
    <property type="match status" value="1"/>
</dbReference>
<protein>
    <submittedName>
        <fullName evidence="4">Acyl-CoA N-acyltransferase</fullName>
    </submittedName>
</protein>
<keyword evidence="2" id="KW-1133">Transmembrane helix</keyword>
<dbReference type="CDD" id="cd04301">
    <property type="entry name" value="NAT_SF"/>
    <property type="match status" value="1"/>
</dbReference>
<name>A0AA38KC80_9AGAR</name>
<dbReference type="Gene3D" id="3.40.630.30">
    <property type="match status" value="1"/>
</dbReference>
<feature type="domain" description="N-acetyltransferase" evidence="3">
    <location>
        <begin position="136"/>
        <end position="300"/>
    </location>
</feature>
<dbReference type="Pfam" id="PF00583">
    <property type="entry name" value="Acetyltransf_1"/>
    <property type="match status" value="1"/>
</dbReference>
<dbReference type="Proteomes" id="UP001163798">
    <property type="component" value="Unassembled WGS sequence"/>
</dbReference>
<feature type="transmembrane region" description="Helical" evidence="2">
    <location>
        <begin position="106"/>
        <end position="131"/>
    </location>
</feature>
<comment type="caution">
    <text evidence="4">The sequence shown here is derived from an EMBL/GenBank/DDBJ whole genome shotgun (WGS) entry which is preliminary data.</text>
</comment>
<keyword evidence="2" id="KW-0472">Membrane</keyword>
<sequence length="308" mass="34267">MHDHNALADNLPKTNASDQFGSSSVVRVRVFRKSDSEVVRRLFKTCLLTGEGAPPRAHLAATIQSPSFLCALTILIMSVITAAMVFNSEPASHILSGRSSAKIRLVMVISTALLALWYLCYSIYSAVGFYLRFVSTCLRTDLMDIQGHYNLHEVKKSSSDKILEDSTDPELRPMGIKAFWVAETMSPVTQKTEIVGCISLGDPPPPPFTSEPGVRVAELCRMVISPHHRRQGIAGALMQACEAHAMANEHKLSAIVLRTTFYQPHARELYAKLGYRIALETNVRFGNADIPVFLYRKDLMNHENKQHL</sequence>
<dbReference type="InterPro" id="IPR050769">
    <property type="entry name" value="NAT_camello-type"/>
</dbReference>
<evidence type="ECO:0000256" key="1">
    <source>
        <dbReference type="ARBA" id="ARBA00022679"/>
    </source>
</evidence>
<dbReference type="SUPFAM" id="SSF55729">
    <property type="entry name" value="Acyl-CoA N-acyltransferases (Nat)"/>
    <property type="match status" value="1"/>
</dbReference>
<dbReference type="AlphaFoldDB" id="A0AA38KC80"/>
<evidence type="ECO:0000259" key="3">
    <source>
        <dbReference type="PROSITE" id="PS51186"/>
    </source>
</evidence>
<feature type="transmembrane region" description="Helical" evidence="2">
    <location>
        <begin position="66"/>
        <end position="86"/>
    </location>
</feature>
<keyword evidence="2" id="KW-0812">Transmembrane</keyword>
<evidence type="ECO:0000256" key="2">
    <source>
        <dbReference type="SAM" id="Phobius"/>
    </source>
</evidence>
<evidence type="ECO:0000313" key="4">
    <source>
        <dbReference type="EMBL" id="KAJ3781303.1"/>
    </source>
</evidence>
<accession>A0AA38KC80</accession>
<reference evidence="4" key="1">
    <citation type="submission" date="2022-08" db="EMBL/GenBank/DDBJ databases">
        <authorList>
            <consortium name="DOE Joint Genome Institute"/>
            <person name="Min B."/>
            <person name="Riley R."/>
            <person name="Sierra-Patev S."/>
            <person name="Naranjo-Ortiz M."/>
            <person name="Looney B."/>
            <person name="Konkel Z."/>
            <person name="Slot J.C."/>
            <person name="Sakamoto Y."/>
            <person name="Steenwyk J.L."/>
            <person name="Rokas A."/>
            <person name="Carro J."/>
            <person name="Camarero S."/>
            <person name="Ferreira P."/>
            <person name="Molpeceres G."/>
            <person name="Ruiz-Duenas F.J."/>
            <person name="Serrano A."/>
            <person name="Henrissat B."/>
            <person name="Drula E."/>
            <person name="Hughes K.W."/>
            <person name="Mata J.L."/>
            <person name="Ishikawa N.K."/>
            <person name="Vargas-Isla R."/>
            <person name="Ushijima S."/>
            <person name="Smith C.A."/>
            <person name="Ahrendt S."/>
            <person name="Andreopoulos W."/>
            <person name="He G."/>
            <person name="Labutti K."/>
            <person name="Lipzen A."/>
            <person name="Ng V."/>
            <person name="Sandor L."/>
            <person name="Barry K."/>
            <person name="Martinez A.T."/>
            <person name="Xiao Y."/>
            <person name="Gibbons J.G."/>
            <person name="Terashima K."/>
            <person name="Hibbett D.S."/>
            <person name="Grigoriev I.V."/>
        </authorList>
    </citation>
    <scope>NUCLEOTIDE SEQUENCE</scope>
    <source>
        <strain evidence="4">TFB10291</strain>
    </source>
</reference>
<evidence type="ECO:0000313" key="5">
    <source>
        <dbReference type="Proteomes" id="UP001163798"/>
    </source>
</evidence>